<sequence length="127" mass="13925">MIMKTRTRLSVSDFTPTLMLGQLLLLLATIAVFHAAFSTYEHLSHLKSLGRPGGTLPHSIILETLIGMILGILGASLNAPPLKEITWASEMQKRTIDEMDSRLGFASFVNRGRNIPSKPIGSKNPQQ</sequence>
<evidence type="ECO:0000256" key="4">
    <source>
        <dbReference type="ARBA" id="ARBA00022989"/>
    </source>
</evidence>
<dbReference type="Pfam" id="PF10270">
    <property type="entry name" value="MMgT"/>
    <property type="match status" value="1"/>
</dbReference>
<dbReference type="Proteomes" id="UP000807353">
    <property type="component" value="Unassembled WGS sequence"/>
</dbReference>
<dbReference type="AlphaFoldDB" id="A0A9P5YCE3"/>
<evidence type="ECO:0000313" key="7">
    <source>
        <dbReference type="EMBL" id="KAF9466110.1"/>
    </source>
</evidence>
<proteinExistence type="inferred from homology"/>
<keyword evidence="3 6" id="KW-0812">Transmembrane</keyword>
<evidence type="ECO:0000256" key="6">
    <source>
        <dbReference type="SAM" id="Phobius"/>
    </source>
</evidence>
<evidence type="ECO:0000256" key="1">
    <source>
        <dbReference type="ARBA" id="ARBA00004127"/>
    </source>
</evidence>
<dbReference type="GO" id="GO:0012505">
    <property type="term" value="C:endomembrane system"/>
    <property type="evidence" value="ECO:0007669"/>
    <property type="project" value="UniProtKB-SubCell"/>
</dbReference>
<dbReference type="EMBL" id="MU150243">
    <property type="protein sequence ID" value="KAF9466110.1"/>
    <property type="molecule type" value="Genomic_DNA"/>
</dbReference>
<comment type="caution">
    <text evidence="7">The sequence shown here is derived from an EMBL/GenBank/DDBJ whole genome shotgun (WGS) entry which is preliminary data.</text>
</comment>
<comment type="similarity">
    <text evidence="2">Belongs to the membrane magnesium transporter (TC 1.A.67) family.</text>
</comment>
<dbReference type="InterPro" id="IPR018937">
    <property type="entry name" value="MMgT"/>
</dbReference>
<evidence type="ECO:0000256" key="5">
    <source>
        <dbReference type="ARBA" id="ARBA00023136"/>
    </source>
</evidence>
<reference evidence="7" key="1">
    <citation type="submission" date="2020-11" db="EMBL/GenBank/DDBJ databases">
        <authorList>
            <consortium name="DOE Joint Genome Institute"/>
            <person name="Ahrendt S."/>
            <person name="Riley R."/>
            <person name="Andreopoulos W."/>
            <person name="Labutti K."/>
            <person name="Pangilinan J."/>
            <person name="Ruiz-Duenas F.J."/>
            <person name="Barrasa J.M."/>
            <person name="Sanchez-Garcia M."/>
            <person name="Camarero S."/>
            <person name="Miyauchi S."/>
            <person name="Serrano A."/>
            <person name="Linde D."/>
            <person name="Babiker R."/>
            <person name="Drula E."/>
            <person name="Ayuso-Fernandez I."/>
            <person name="Pacheco R."/>
            <person name="Padilla G."/>
            <person name="Ferreira P."/>
            <person name="Barriuso J."/>
            <person name="Kellner H."/>
            <person name="Castanera R."/>
            <person name="Alfaro M."/>
            <person name="Ramirez L."/>
            <person name="Pisabarro A.G."/>
            <person name="Kuo A."/>
            <person name="Tritt A."/>
            <person name="Lipzen A."/>
            <person name="He G."/>
            <person name="Yan M."/>
            <person name="Ng V."/>
            <person name="Cullen D."/>
            <person name="Martin F."/>
            <person name="Rosso M.-N."/>
            <person name="Henrissat B."/>
            <person name="Hibbett D."/>
            <person name="Martinez A.T."/>
            <person name="Grigoriev I.V."/>
        </authorList>
    </citation>
    <scope>NUCLEOTIDE SEQUENCE</scope>
    <source>
        <strain evidence="7">CBS 247.69</strain>
    </source>
</reference>
<keyword evidence="8" id="KW-1185">Reference proteome</keyword>
<evidence type="ECO:0000256" key="3">
    <source>
        <dbReference type="ARBA" id="ARBA00022692"/>
    </source>
</evidence>
<keyword evidence="4 6" id="KW-1133">Transmembrane helix</keyword>
<evidence type="ECO:0000313" key="8">
    <source>
        <dbReference type="Proteomes" id="UP000807353"/>
    </source>
</evidence>
<gene>
    <name evidence="7" type="ORF">BDZ94DRAFT_1252133</name>
</gene>
<accession>A0A9P5YCE3</accession>
<comment type="subcellular location">
    <subcellularLocation>
        <location evidence="1">Endomembrane system</location>
        <topology evidence="1">Multi-pass membrane protein</topology>
    </subcellularLocation>
</comment>
<evidence type="ECO:0000256" key="2">
    <source>
        <dbReference type="ARBA" id="ARBA00006109"/>
    </source>
</evidence>
<organism evidence="7 8">
    <name type="scientific">Collybia nuda</name>
    <dbReference type="NCBI Taxonomy" id="64659"/>
    <lineage>
        <taxon>Eukaryota</taxon>
        <taxon>Fungi</taxon>
        <taxon>Dikarya</taxon>
        <taxon>Basidiomycota</taxon>
        <taxon>Agaricomycotina</taxon>
        <taxon>Agaricomycetes</taxon>
        <taxon>Agaricomycetidae</taxon>
        <taxon>Agaricales</taxon>
        <taxon>Tricholomatineae</taxon>
        <taxon>Clitocybaceae</taxon>
        <taxon>Collybia</taxon>
    </lineage>
</organism>
<dbReference type="OrthoDB" id="44756at2759"/>
<name>A0A9P5YCE3_9AGAR</name>
<keyword evidence="5 6" id="KW-0472">Membrane</keyword>
<feature type="transmembrane region" description="Helical" evidence="6">
    <location>
        <begin position="59"/>
        <end position="79"/>
    </location>
</feature>
<protein>
    <submittedName>
        <fullName evidence="7">Membrane magnesium transporter-domain-containing protein</fullName>
    </submittedName>
</protein>